<sequence>MKKIAILTGVAFALTAIGYKYYHYNWKTKLIEAIQSDQFEQAIMMLEESAKQCRNEKKEVFYYSLLLAARPTGRAEEIKNLINRCKNELSQSDIQLIQYSIGTALFEGRFGYVNKNKSAEWVVMAASTCHLAAIEYLNKFQYENLTPIQPAIDLKQCTHR</sequence>
<dbReference type="Proteomes" id="UP001172778">
    <property type="component" value="Unassembled WGS sequence"/>
</dbReference>
<dbReference type="EMBL" id="JARRAF010000039">
    <property type="protein sequence ID" value="MDK2126506.1"/>
    <property type="molecule type" value="Genomic_DNA"/>
</dbReference>
<evidence type="ECO:0008006" key="4">
    <source>
        <dbReference type="Google" id="ProtNLM"/>
    </source>
</evidence>
<evidence type="ECO:0000256" key="1">
    <source>
        <dbReference type="SAM" id="Coils"/>
    </source>
</evidence>
<reference evidence="2" key="1">
    <citation type="submission" date="2023-03" db="EMBL/GenBank/DDBJ databases">
        <title>Chitinimonas shenzhenensis gen. nov., sp. nov., a novel member of family Burkholderiaceae isolated from activated sludge collected in Shen Zhen, China.</title>
        <authorList>
            <person name="Wang X."/>
        </authorList>
    </citation>
    <scope>NUCLEOTIDE SEQUENCE</scope>
    <source>
        <strain evidence="2">DQS-5</strain>
    </source>
</reference>
<protein>
    <recommendedName>
        <fullName evidence="4">Tetratricopeptide repeat protein</fullName>
    </recommendedName>
</protein>
<feature type="coiled-coil region" evidence="1">
    <location>
        <begin position="36"/>
        <end position="95"/>
    </location>
</feature>
<organism evidence="2 3">
    <name type="scientific">Parachitinimonas caeni</name>
    <dbReference type="NCBI Taxonomy" id="3031301"/>
    <lineage>
        <taxon>Bacteria</taxon>
        <taxon>Pseudomonadati</taxon>
        <taxon>Pseudomonadota</taxon>
        <taxon>Betaproteobacteria</taxon>
        <taxon>Neisseriales</taxon>
        <taxon>Chitinibacteraceae</taxon>
        <taxon>Parachitinimonas</taxon>
    </lineage>
</organism>
<name>A0ABT7E2H5_9NEIS</name>
<evidence type="ECO:0000313" key="3">
    <source>
        <dbReference type="Proteomes" id="UP001172778"/>
    </source>
</evidence>
<keyword evidence="1" id="KW-0175">Coiled coil</keyword>
<proteinExistence type="predicted"/>
<gene>
    <name evidence="2" type="ORF">PZA18_20910</name>
</gene>
<evidence type="ECO:0000313" key="2">
    <source>
        <dbReference type="EMBL" id="MDK2126506.1"/>
    </source>
</evidence>
<accession>A0ABT7E2H5</accession>
<dbReference type="RefSeq" id="WP_284102825.1">
    <property type="nucleotide sequence ID" value="NZ_JARRAF010000039.1"/>
</dbReference>
<keyword evidence="3" id="KW-1185">Reference proteome</keyword>
<comment type="caution">
    <text evidence="2">The sequence shown here is derived from an EMBL/GenBank/DDBJ whole genome shotgun (WGS) entry which is preliminary data.</text>
</comment>